<evidence type="ECO:0000256" key="2">
    <source>
        <dbReference type="SAM" id="Phobius"/>
    </source>
</evidence>
<sequence length="1875" mass="198379">MDKNVCNLFIKVDELFIKGEIKENEFNKSYTNFCHKGVCSTNYDRIGALCEYLLTELQKVNNKSKGSKDNANMNYDFVFMWLADKFLKIGNDDSFSISDYYEDVIVQSGSNFNCWDKLDIKKYFKDSNLSIMSTLYFLFMNICNSMVKNDISKFDINKFKTNDFEYYKSYNSIKSKVSNCYPYVQLLTDLKKNYDEYRRLAIKENSKKKNNDKFLNYSRITNKDSQPKLLFQSDGCIKLHASFGQPRQKPKPKTQPSELKSPPNDSQNKKESHSSNIGEELNFENIKDYSVRTFEKYSPHINNIATKIKHHIRDMVTSNFINIVGIGAKHLKAIENVKFPKFQIQVLNNKEKEPENLKKEKVDPPIPSQTTQGTTVSSNGISSKAVDVPGNNLMGLNTNITRLLSFKFEGNKVAIIALTVVSITIFLAIMYWYLYYGSGKPMKKKKMGNKIINLVDEKGRRKRVINPIDRKRDVKTNINSDYEEKGTIVICNILLDVDKLFTDGTVDVNEFNKPGPHKMYCPYENGKLRDCKNNYERINALGEYLYKKIPGDSNEFKDKGIRDNLHIEFFMMWLGDKLFKVDKDYKKTLEESYKKNLESITGNFEYWGALNNKQVYMNATNVRMYIFYNLLSNICKTIIELNKNLNDTDPESLKNHGNQCINLYRNIYESVKECKSYVHLLDSLKTIYEYIKSYKITDNISIEKSKKVILFESTPSLTTSDHKNTYFIYHDETLSFDDKGCEKVKLKDEKDGEKGSLPDLQITQGNGLPKKPKTGNQGKTLLDPNIQRILEAHKQKLKAGKVPRPQTRPRPPTHKIDGKSPPRPQPQPKPQQKSGTQPQPQSPVPNVKPAPAQTAGVSSPPINPAQQPREPFSQKDSELKKLQKEGSNHQDGQNVPKIESKDPESSKGNTMGGAGDTSDGKGGKDNKKVGSNSDTGVKSSGVSGGADGGKVDGQGSGASGGSVSVQGDQGSTGTQGGGTGGSSGVTNAKKGGGGGVEGSSSSGGLGTGQGDATTTKGDPGVGGGSGADKDSQGSSGNQKKLPGKSSDGNSVPVQPGTAPSGTDTTPSLLSQPPTSQGLQKLGSDPQSRTKDSDKGLDPSKSEKKGPDIQKGNSDSVDTGKGVLGVDTGGSGSGPGAGTGDAIGGAGIGSVNGTGGGSNSQVSTNVAKGGLPGGSGGTDNVQVGTDNTQGSSSNDAGVTNSGASGGKVDVTGSGTSGGSVSVQRNHGVSHGGSISPVSGTGGSGDGTDGGAGSSGGGPGVGQGNPNNGSGGTDSQVLSPGSDQGGLPGGSGGSDSKLSSEKIGGGANVGDAGGGTGSTSSEPGSGIGGGASINTGDTSGGSGARTDSASGGAVGGGGSGSSDRQGASGVGTSVSVSGKGGADTNTGGKVSEPGVGGNSGNGGVSVNTGSPVGGQGGTGSGPGGGGGIGAGSPGSQGDTNNKVDSSNQGDSLDGSKPSGDQSATHSSGIFSGNWPSLWGSRLDPMRYIPSASDIYQAPMNILANAGNKITSAYNSTVDGVKNAYYTTVDGVKNAYYTTVDGVKYAYYTTADGVKYVYYTTADSVKNIYDTTVNNITNTYKNTMTNIANTYNIASDYIGDALNKTVNQLNPFDSSSQSGDDQSGPNILGGGVDTSDQSQQNSSLSSPPPLQSPPSSLPSPQTPSDSTSPQTSSGPTSSQTPSDPTSTQLPKLLDPQSGPTQISKISDKQSTSNAGQGVLQTVTSTQVTLSNSGISSSNGGNVNKTSGIDVKMNEKPSIWCIAQNKKCDIVGIGIIGISIFCFLAIMYKYLSFGSAKKSKKKNMKRVIKLIDGKRKTQIIISSNDRSKHLKSVINSVGRKKGPLLNIYKLMQADPVPFINLFFLLIFFVYKRNRDFIEL</sequence>
<dbReference type="Gene3D" id="1.20.120.20">
    <property type="entry name" value="Apolipoprotein"/>
    <property type="match status" value="1"/>
</dbReference>
<feature type="transmembrane region" description="Helical" evidence="2">
    <location>
        <begin position="1766"/>
        <end position="1787"/>
    </location>
</feature>
<feature type="compositionally biased region" description="Low complexity" evidence="1">
    <location>
        <begin position="830"/>
        <end position="839"/>
    </location>
</feature>
<evidence type="ECO:0000313" key="4">
    <source>
        <dbReference type="Proteomes" id="UP000030681"/>
    </source>
</evidence>
<gene>
    <name evidence="3" type="ORF">YYE_03991</name>
</gene>
<feature type="region of interest" description="Disordered" evidence="1">
    <location>
        <begin position="355"/>
        <end position="381"/>
    </location>
</feature>
<feature type="compositionally biased region" description="Polar residues" evidence="1">
    <location>
        <begin position="1436"/>
        <end position="1448"/>
    </location>
</feature>
<keyword evidence="2" id="KW-0812">Transmembrane</keyword>
<feature type="compositionally biased region" description="Gly residues" evidence="1">
    <location>
        <begin position="1126"/>
        <end position="1157"/>
    </location>
</feature>
<dbReference type="Proteomes" id="UP000030681">
    <property type="component" value="Unassembled WGS sequence"/>
</dbReference>
<feature type="compositionally biased region" description="Low complexity" evidence="1">
    <location>
        <begin position="1630"/>
        <end position="1642"/>
    </location>
</feature>
<feature type="compositionally biased region" description="Gly residues" evidence="1">
    <location>
        <begin position="973"/>
        <end position="983"/>
    </location>
</feature>
<feature type="region of interest" description="Disordered" evidence="1">
    <location>
        <begin position="795"/>
        <end position="1468"/>
    </location>
</feature>
<feature type="compositionally biased region" description="Polar residues" evidence="1">
    <location>
        <begin position="1177"/>
        <end position="1201"/>
    </location>
</feature>
<accession>A0A081IBA0</accession>
<dbReference type="Pfam" id="PF06022">
    <property type="entry name" value="Cir_Bir_Yir"/>
    <property type="match status" value="2"/>
</dbReference>
<evidence type="ECO:0000313" key="3">
    <source>
        <dbReference type="EMBL" id="KEG00958.1"/>
    </source>
</evidence>
<feature type="compositionally biased region" description="Polar residues" evidence="1">
    <location>
        <begin position="368"/>
        <end position="381"/>
    </location>
</feature>
<feature type="compositionally biased region" description="Basic and acidic residues" evidence="1">
    <location>
        <begin position="918"/>
        <end position="928"/>
    </location>
</feature>
<feature type="region of interest" description="Disordered" evidence="1">
    <location>
        <begin position="747"/>
        <end position="780"/>
    </location>
</feature>
<feature type="compositionally biased region" description="Gly residues" evidence="1">
    <location>
        <begin position="1409"/>
        <end position="1432"/>
    </location>
</feature>
<feature type="compositionally biased region" description="Polar residues" evidence="1">
    <location>
        <begin position="1694"/>
        <end position="1711"/>
    </location>
</feature>
<feature type="transmembrane region" description="Helical" evidence="2">
    <location>
        <begin position="413"/>
        <end position="434"/>
    </location>
</feature>
<feature type="compositionally biased region" description="Low complexity" evidence="1">
    <location>
        <begin position="1205"/>
        <end position="1221"/>
    </location>
</feature>
<evidence type="ECO:0008006" key="5">
    <source>
        <dbReference type="Google" id="ProtNLM"/>
    </source>
</evidence>
<feature type="compositionally biased region" description="Polar residues" evidence="1">
    <location>
        <begin position="1046"/>
        <end position="1078"/>
    </location>
</feature>
<feature type="compositionally biased region" description="Gly residues" evidence="1">
    <location>
        <begin position="1281"/>
        <end position="1291"/>
    </location>
</feature>
<feature type="compositionally biased region" description="Gly residues" evidence="1">
    <location>
        <begin position="942"/>
        <end position="960"/>
    </location>
</feature>
<feature type="transmembrane region" description="Helical" evidence="2">
    <location>
        <begin position="1846"/>
        <end position="1866"/>
    </location>
</feature>
<feature type="compositionally biased region" description="Basic and acidic residues" evidence="1">
    <location>
        <begin position="872"/>
        <end position="888"/>
    </location>
</feature>
<feature type="compositionally biased region" description="Gly residues" evidence="1">
    <location>
        <begin position="1301"/>
        <end position="1315"/>
    </location>
</feature>
<feature type="compositionally biased region" description="Basic and acidic residues" evidence="1">
    <location>
        <begin position="1087"/>
        <end position="1107"/>
    </location>
</feature>
<reference evidence="3 4" key="1">
    <citation type="submission" date="2013-02" db="EMBL/GenBank/DDBJ databases">
        <title>The Genome Sequence of Plasmodium vinckei vinckei.</title>
        <authorList>
            <consortium name="The Broad Institute Genome Sequencing Platform"/>
            <consortium name="The Broad Institute Genome Sequencing Center for Infectious Disease"/>
            <person name="Neafsey D."/>
            <person name="Cheeseman I."/>
            <person name="Volkman S."/>
            <person name="Adams J."/>
            <person name="Walker B."/>
            <person name="Young S.K."/>
            <person name="Zeng Q."/>
            <person name="Gargeya S."/>
            <person name="Fitzgerald M."/>
            <person name="Haas B."/>
            <person name="Abouelleil A."/>
            <person name="Alvarado L."/>
            <person name="Arachchi H.M."/>
            <person name="Berlin A.M."/>
            <person name="Chapman S.B."/>
            <person name="Dewar J."/>
            <person name="Goldberg J."/>
            <person name="Griggs A."/>
            <person name="Gujja S."/>
            <person name="Hansen M."/>
            <person name="Howarth C."/>
            <person name="Imamovic A."/>
            <person name="Larimer J."/>
            <person name="McCowan C."/>
            <person name="Murphy C."/>
            <person name="Neiman D."/>
            <person name="Pearson M."/>
            <person name="Priest M."/>
            <person name="Roberts A."/>
            <person name="Saif S."/>
            <person name="Shea T."/>
            <person name="Sisk P."/>
            <person name="Sykes S."/>
            <person name="Wortman J."/>
            <person name="Nusbaum C."/>
            <person name="Birren B."/>
        </authorList>
    </citation>
    <scope>NUCLEOTIDE SEQUENCE [LARGE SCALE GENOMIC DNA]</scope>
    <source>
        <strain evidence="4">vinckei</strain>
    </source>
</reference>
<proteinExistence type="predicted"/>
<protein>
    <recommendedName>
        <fullName evidence="5">PIR protein CIR protein</fullName>
    </recommendedName>
</protein>
<dbReference type="InterPro" id="IPR006477">
    <property type="entry name" value="Yir_bir_cir"/>
</dbReference>
<feature type="compositionally biased region" description="Basic and acidic residues" evidence="1">
    <location>
        <begin position="747"/>
        <end position="756"/>
    </location>
</feature>
<evidence type="ECO:0000256" key="1">
    <source>
        <dbReference type="SAM" id="MobiDB-lite"/>
    </source>
</evidence>
<keyword evidence="2" id="KW-1133">Transmembrane helix</keyword>
<feature type="compositionally biased region" description="Low complexity" evidence="1">
    <location>
        <begin position="1116"/>
        <end position="1125"/>
    </location>
</feature>
<feature type="compositionally biased region" description="Low complexity" evidence="1">
    <location>
        <begin position="1610"/>
        <end position="1621"/>
    </location>
</feature>
<dbReference type="EMBL" id="KL446953">
    <property type="protein sequence ID" value="KEG00958.1"/>
    <property type="molecule type" value="Genomic_DNA"/>
</dbReference>
<feature type="compositionally biased region" description="Low complexity" evidence="1">
    <location>
        <begin position="1659"/>
        <end position="1687"/>
    </location>
</feature>
<feature type="compositionally biased region" description="Gly residues" evidence="1">
    <location>
        <begin position="990"/>
        <end position="1009"/>
    </location>
</feature>
<organism evidence="3 4">
    <name type="scientific">Plasmodium vinckei vinckei</name>
    <dbReference type="NCBI Taxonomy" id="54757"/>
    <lineage>
        <taxon>Eukaryota</taxon>
        <taxon>Sar</taxon>
        <taxon>Alveolata</taxon>
        <taxon>Apicomplexa</taxon>
        <taxon>Aconoidasida</taxon>
        <taxon>Haemosporida</taxon>
        <taxon>Plasmodiidae</taxon>
        <taxon>Plasmodium</taxon>
        <taxon>Plasmodium (Vinckeia)</taxon>
    </lineage>
</organism>
<feature type="compositionally biased region" description="Low complexity" evidence="1">
    <location>
        <begin position="1359"/>
        <end position="1375"/>
    </location>
</feature>
<feature type="compositionally biased region" description="Low complexity" evidence="1">
    <location>
        <begin position="929"/>
        <end position="941"/>
    </location>
</feature>
<feature type="compositionally biased region" description="Low complexity" evidence="1">
    <location>
        <begin position="961"/>
        <end position="972"/>
    </location>
</feature>
<feature type="compositionally biased region" description="Gly residues" evidence="1">
    <location>
        <begin position="1238"/>
        <end position="1261"/>
    </location>
</feature>
<feature type="region of interest" description="Disordered" evidence="1">
    <location>
        <begin position="1606"/>
        <end position="1713"/>
    </location>
</feature>
<feature type="region of interest" description="Disordered" evidence="1">
    <location>
        <begin position="242"/>
        <end position="279"/>
    </location>
</feature>
<feature type="compositionally biased region" description="Polar residues" evidence="1">
    <location>
        <begin position="1456"/>
        <end position="1468"/>
    </location>
</feature>
<name>A0A081IBA0_PLAVN</name>
<feature type="compositionally biased region" description="Pro residues" evidence="1">
    <location>
        <begin position="1643"/>
        <end position="1658"/>
    </location>
</feature>
<keyword evidence="2" id="KW-0472">Membrane</keyword>
<feature type="compositionally biased region" description="Gly residues" evidence="1">
    <location>
        <begin position="1392"/>
        <end position="1401"/>
    </location>
</feature>